<keyword evidence="3" id="KW-1185">Reference proteome</keyword>
<dbReference type="Gene3D" id="2.40.10.220">
    <property type="entry name" value="predicted glycosyltransferase like domains"/>
    <property type="match status" value="1"/>
</dbReference>
<dbReference type="EMBL" id="NQJD01000005">
    <property type="protein sequence ID" value="TAA75553.1"/>
    <property type="molecule type" value="Genomic_DNA"/>
</dbReference>
<evidence type="ECO:0000313" key="3">
    <source>
        <dbReference type="Proteomes" id="UP000316238"/>
    </source>
</evidence>
<dbReference type="InterPro" id="IPR009875">
    <property type="entry name" value="PilZ_domain"/>
</dbReference>
<proteinExistence type="predicted"/>
<organism evidence="2 3">
    <name type="scientific">Candidatus Electronema aureum</name>
    <dbReference type="NCBI Taxonomy" id="2005002"/>
    <lineage>
        <taxon>Bacteria</taxon>
        <taxon>Pseudomonadati</taxon>
        <taxon>Thermodesulfobacteriota</taxon>
        <taxon>Desulfobulbia</taxon>
        <taxon>Desulfobulbales</taxon>
        <taxon>Desulfobulbaceae</taxon>
        <taxon>Candidatus Electronema</taxon>
    </lineage>
</organism>
<sequence>MTEENIGKCRRETPRIERNAALMVTKLQYPMTNLIAKPATTKNLAENGLCFTAEDLYEPGTILQLSVDLRGWQHYLNNIISILDAGTASRPLTAIAEVVWAQHLPEEEMYDIGVRFKDIYEDDLRAFKKYLEKLFKND</sequence>
<dbReference type="Proteomes" id="UP000316238">
    <property type="component" value="Unassembled WGS sequence"/>
</dbReference>
<dbReference type="GO" id="GO:0035438">
    <property type="term" value="F:cyclic-di-GMP binding"/>
    <property type="evidence" value="ECO:0007669"/>
    <property type="project" value="InterPro"/>
</dbReference>
<dbReference type="Pfam" id="PF07238">
    <property type="entry name" value="PilZ"/>
    <property type="match status" value="1"/>
</dbReference>
<accession>A0A521G3K4</accession>
<name>A0A521G3K4_9BACT</name>
<feature type="domain" description="PilZ" evidence="1">
    <location>
        <begin position="10"/>
        <end position="132"/>
    </location>
</feature>
<evidence type="ECO:0000313" key="2">
    <source>
        <dbReference type="EMBL" id="TAA75553.1"/>
    </source>
</evidence>
<protein>
    <submittedName>
        <fullName evidence="2">PilZ domain-containing protein</fullName>
    </submittedName>
</protein>
<dbReference type="AlphaFoldDB" id="A0A521G3K4"/>
<comment type="caution">
    <text evidence="2">The sequence shown here is derived from an EMBL/GenBank/DDBJ whole genome shotgun (WGS) entry which is preliminary data.</text>
</comment>
<gene>
    <name evidence="2" type="ORF">CDV28_10510</name>
</gene>
<reference evidence="2" key="1">
    <citation type="submission" date="2017-07" db="EMBL/GenBank/DDBJ databases">
        <title>The cable genome - Insights into the physiology and evolution of filamentous bacteria capable of sulfide oxidation via long distance electron transfer.</title>
        <authorList>
            <person name="Thorup C."/>
            <person name="Bjerg J.T."/>
            <person name="Schreiber L."/>
            <person name="Nielsen L.P."/>
            <person name="Kjeldsen K.U."/>
            <person name="Boesen T."/>
            <person name="Boggild A."/>
            <person name="Meysman F."/>
            <person name="Geelhoed J."/>
            <person name="Schramm A."/>
        </authorList>
    </citation>
    <scope>NUCLEOTIDE SEQUENCE [LARGE SCALE GENOMIC DNA]</scope>
    <source>
        <strain evidence="2">GS</strain>
    </source>
</reference>
<evidence type="ECO:0000259" key="1">
    <source>
        <dbReference type="Pfam" id="PF07238"/>
    </source>
</evidence>